<dbReference type="PANTHER" id="PTHR11453:SF40">
    <property type="entry name" value="BORON TRANSPORTER 4-RELATED"/>
    <property type="match status" value="1"/>
</dbReference>
<reference evidence="8" key="1">
    <citation type="submission" date="2020-06" db="EMBL/GenBank/DDBJ databases">
        <authorList>
            <person name="Li T."/>
            <person name="Hu X."/>
            <person name="Zhang T."/>
            <person name="Song X."/>
            <person name="Zhang H."/>
            <person name="Dai N."/>
            <person name="Sheng W."/>
            <person name="Hou X."/>
            <person name="Wei L."/>
        </authorList>
    </citation>
    <scope>NUCLEOTIDE SEQUENCE</scope>
    <source>
        <strain evidence="8">G02</strain>
        <tissue evidence="8">Leaf</tissue>
    </source>
</reference>
<evidence type="ECO:0000256" key="2">
    <source>
        <dbReference type="ARBA" id="ARBA00006262"/>
    </source>
</evidence>
<dbReference type="InterPro" id="IPR011531">
    <property type="entry name" value="HCO3_transpt-like_TM_dom"/>
</dbReference>
<dbReference type="AlphaFoldDB" id="A0AAW2JTW3"/>
<protein>
    <submittedName>
        <fullName evidence="8">Boron transporter 6</fullName>
    </submittedName>
</protein>
<evidence type="ECO:0000313" key="8">
    <source>
        <dbReference type="EMBL" id="KAL0297322.1"/>
    </source>
</evidence>
<dbReference type="GO" id="GO:0050801">
    <property type="term" value="P:monoatomic ion homeostasis"/>
    <property type="evidence" value="ECO:0007669"/>
    <property type="project" value="TreeGrafter"/>
</dbReference>
<evidence type="ECO:0000256" key="3">
    <source>
        <dbReference type="ARBA" id="ARBA00022692"/>
    </source>
</evidence>
<keyword evidence="4 6" id="KW-1133">Transmembrane helix</keyword>
<evidence type="ECO:0000256" key="6">
    <source>
        <dbReference type="SAM" id="Phobius"/>
    </source>
</evidence>
<feature type="domain" description="Bicarbonate transporter-like transmembrane" evidence="7">
    <location>
        <begin position="17"/>
        <end position="88"/>
    </location>
</feature>
<dbReference type="GO" id="GO:0005886">
    <property type="term" value="C:plasma membrane"/>
    <property type="evidence" value="ECO:0007669"/>
    <property type="project" value="TreeGrafter"/>
</dbReference>
<comment type="caution">
    <text evidence="8">The sequence shown here is derived from an EMBL/GenBank/DDBJ whole genome shotgun (WGS) entry which is preliminary data.</text>
</comment>
<reference evidence="8" key="2">
    <citation type="journal article" date="2024" name="Plant">
        <title>Genomic evolution and insights into agronomic trait innovations of Sesamum species.</title>
        <authorList>
            <person name="Miao H."/>
            <person name="Wang L."/>
            <person name="Qu L."/>
            <person name="Liu H."/>
            <person name="Sun Y."/>
            <person name="Le M."/>
            <person name="Wang Q."/>
            <person name="Wei S."/>
            <person name="Zheng Y."/>
            <person name="Lin W."/>
            <person name="Duan Y."/>
            <person name="Cao H."/>
            <person name="Xiong S."/>
            <person name="Wang X."/>
            <person name="Wei L."/>
            <person name="Li C."/>
            <person name="Ma Q."/>
            <person name="Ju M."/>
            <person name="Zhao R."/>
            <person name="Li G."/>
            <person name="Mu C."/>
            <person name="Tian Q."/>
            <person name="Mei H."/>
            <person name="Zhang T."/>
            <person name="Gao T."/>
            <person name="Zhang H."/>
        </authorList>
    </citation>
    <scope>NUCLEOTIDE SEQUENCE</scope>
    <source>
        <strain evidence="8">G02</strain>
    </source>
</reference>
<dbReference type="Pfam" id="PF00955">
    <property type="entry name" value="HCO3_cotransp"/>
    <property type="match status" value="1"/>
</dbReference>
<feature type="transmembrane region" description="Helical" evidence="6">
    <location>
        <begin position="39"/>
        <end position="66"/>
    </location>
</feature>
<sequence length="140" mass="16105">MLLLLVPPRRRFKVLEESHASFVESVPFKYITSFTLFQLVYLLVCFGITWIPVAGILFPLPFFLLISIREHLLPKVFPPQYLQELDAAEYEEIVGHPDDASGESSHEFTDAEILDDMITHTGELKHRSMNSQDSQFLVTH</sequence>
<proteinExistence type="inferred from homology"/>
<evidence type="ECO:0000256" key="5">
    <source>
        <dbReference type="ARBA" id="ARBA00023136"/>
    </source>
</evidence>
<keyword evidence="3 6" id="KW-0812">Transmembrane</keyword>
<dbReference type="GO" id="GO:0006820">
    <property type="term" value="P:monoatomic anion transport"/>
    <property type="evidence" value="ECO:0007669"/>
    <property type="project" value="InterPro"/>
</dbReference>
<keyword evidence="5 6" id="KW-0472">Membrane</keyword>
<dbReference type="GO" id="GO:0005452">
    <property type="term" value="F:solute:inorganic anion antiporter activity"/>
    <property type="evidence" value="ECO:0007669"/>
    <property type="project" value="InterPro"/>
</dbReference>
<evidence type="ECO:0000259" key="7">
    <source>
        <dbReference type="Pfam" id="PF00955"/>
    </source>
</evidence>
<accession>A0AAW2JTW3</accession>
<dbReference type="PANTHER" id="PTHR11453">
    <property type="entry name" value="ANION EXCHANGE PROTEIN"/>
    <property type="match status" value="1"/>
</dbReference>
<comment type="similarity">
    <text evidence="2">Belongs to the anion exchanger (TC 2.A.31.3) family.</text>
</comment>
<comment type="subcellular location">
    <subcellularLocation>
        <location evidence="1">Membrane</location>
        <topology evidence="1">Multi-pass membrane protein</topology>
    </subcellularLocation>
</comment>
<organism evidence="8">
    <name type="scientific">Sesamum radiatum</name>
    <name type="common">Black benniseed</name>
    <dbReference type="NCBI Taxonomy" id="300843"/>
    <lineage>
        <taxon>Eukaryota</taxon>
        <taxon>Viridiplantae</taxon>
        <taxon>Streptophyta</taxon>
        <taxon>Embryophyta</taxon>
        <taxon>Tracheophyta</taxon>
        <taxon>Spermatophyta</taxon>
        <taxon>Magnoliopsida</taxon>
        <taxon>eudicotyledons</taxon>
        <taxon>Gunneridae</taxon>
        <taxon>Pentapetalae</taxon>
        <taxon>asterids</taxon>
        <taxon>lamiids</taxon>
        <taxon>Lamiales</taxon>
        <taxon>Pedaliaceae</taxon>
        <taxon>Sesamum</taxon>
    </lineage>
</organism>
<evidence type="ECO:0000256" key="4">
    <source>
        <dbReference type="ARBA" id="ARBA00022989"/>
    </source>
</evidence>
<dbReference type="InterPro" id="IPR003020">
    <property type="entry name" value="HCO3_transpt_euk"/>
</dbReference>
<name>A0AAW2JTW3_SESRA</name>
<dbReference type="EMBL" id="JACGWJ010000032">
    <property type="protein sequence ID" value="KAL0297322.1"/>
    <property type="molecule type" value="Genomic_DNA"/>
</dbReference>
<gene>
    <name evidence="8" type="ORF">Sradi_6784300</name>
</gene>
<evidence type="ECO:0000256" key="1">
    <source>
        <dbReference type="ARBA" id="ARBA00004141"/>
    </source>
</evidence>